<sequence>MSKTRLLFDLIMYVNKKRKFTAQDIAHEFNVSIRTAHRYLTEISELGVFLYTERGRNGGYRVLKNRVLPPISFDENEALAIFFAFQSLKYYKSLPFDTDISSASRKLYFSLPDDIKKKIDRLESILSFWYQDRDRDIPSPFLKDIIDASLENKIIKITYYSKTKDKRKEVKPIGLYADNGFWYMPALEVKDNKVKLFRVDRILSLENTQSTHELTMDLKDWFKSYKIKTPIRLYVKLTREGIRQCKSNLWLENSITITENDDKYDGYIETEIDINEIKYITNYFLQLGADVKVIEPKEIIDNIKRQAYNLLTHYQD</sequence>
<organism evidence="4 5">
    <name type="scientific">Iocasia fonsfrigidae</name>
    <dbReference type="NCBI Taxonomy" id="2682810"/>
    <lineage>
        <taxon>Bacteria</taxon>
        <taxon>Bacillati</taxon>
        <taxon>Bacillota</taxon>
        <taxon>Clostridia</taxon>
        <taxon>Halanaerobiales</taxon>
        <taxon>Halanaerobiaceae</taxon>
        <taxon>Iocasia</taxon>
    </lineage>
</organism>
<dbReference type="EMBL" id="CP046640">
    <property type="protein sequence ID" value="QTL97526.1"/>
    <property type="molecule type" value="Genomic_DNA"/>
</dbReference>
<feature type="domain" description="WCX" evidence="3">
    <location>
        <begin position="230"/>
        <end position="307"/>
    </location>
</feature>
<gene>
    <name evidence="4" type="ORF">GM661_05780</name>
</gene>
<dbReference type="SUPFAM" id="SSF46785">
    <property type="entry name" value="Winged helix' DNA-binding domain"/>
    <property type="match status" value="1"/>
</dbReference>
<name>A0A8A7K733_9FIRM</name>
<dbReference type="KEGG" id="ifn:GM661_05780"/>
<feature type="domain" description="Helix-turn-helix type 11" evidence="1">
    <location>
        <begin position="8"/>
        <end position="61"/>
    </location>
</feature>
<dbReference type="InterPro" id="IPR057727">
    <property type="entry name" value="WCX_dom"/>
</dbReference>
<dbReference type="Pfam" id="PF13280">
    <property type="entry name" value="WYL"/>
    <property type="match status" value="1"/>
</dbReference>
<accession>A0A8A7K733</accession>
<dbReference type="PROSITE" id="PS52050">
    <property type="entry name" value="WYL"/>
    <property type="match status" value="1"/>
</dbReference>
<reference evidence="4" key="1">
    <citation type="submission" date="2019-12" db="EMBL/GenBank/DDBJ databases">
        <authorList>
            <person name="zhang j."/>
            <person name="sun C.M."/>
        </authorList>
    </citation>
    <scope>NUCLEOTIDE SEQUENCE</scope>
    <source>
        <strain evidence="4">NS-1</strain>
    </source>
</reference>
<dbReference type="AlphaFoldDB" id="A0A8A7K733"/>
<dbReference type="Proteomes" id="UP000665020">
    <property type="component" value="Chromosome"/>
</dbReference>
<proteinExistence type="predicted"/>
<dbReference type="InterPro" id="IPR036390">
    <property type="entry name" value="WH_DNA-bd_sf"/>
</dbReference>
<dbReference type="PANTHER" id="PTHR34580">
    <property type="match status" value="1"/>
</dbReference>
<dbReference type="RefSeq" id="WP_230869159.1">
    <property type="nucleotide sequence ID" value="NZ_CP046640.1"/>
</dbReference>
<dbReference type="Pfam" id="PF08279">
    <property type="entry name" value="HTH_11"/>
    <property type="match status" value="1"/>
</dbReference>
<evidence type="ECO:0000259" key="1">
    <source>
        <dbReference type="Pfam" id="PF08279"/>
    </source>
</evidence>
<dbReference type="InterPro" id="IPR036388">
    <property type="entry name" value="WH-like_DNA-bd_sf"/>
</dbReference>
<dbReference type="Gene3D" id="1.10.10.10">
    <property type="entry name" value="Winged helix-like DNA-binding domain superfamily/Winged helix DNA-binding domain"/>
    <property type="match status" value="1"/>
</dbReference>
<keyword evidence="5" id="KW-1185">Reference proteome</keyword>
<dbReference type="InterPro" id="IPR026881">
    <property type="entry name" value="WYL_dom"/>
</dbReference>
<evidence type="ECO:0000313" key="5">
    <source>
        <dbReference type="Proteomes" id="UP000665020"/>
    </source>
</evidence>
<dbReference type="PANTHER" id="PTHR34580:SF9">
    <property type="entry name" value="SLL5097 PROTEIN"/>
    <property type="match status" value="1"/>
</dbReference>
<evidence type="ECO:0000313" key="4">
    <source>
        <dbReference type="EMBL" id="QTL97526.1"/>
    </source>
</evidence>
<protein>
    <submittedName>
        <fullName evidence="4">WYL domain-containing protein</fullName>
    </submittedName>
</protein>
<dbReference type="InterPro" id="IPR013196">
    <property type="entry name" value="HTH_11"/>
</dbReference>
<feature type="domain" description="WYL" evidence="2">
    <location>
        <begin position="141"/>
        <end position="206"/>
    </location>
</feature>
<evidence type="ECO:0000259" key="2">
    <source>
        <dbReference type="Pfam" id="PF13280"/>
    </source>
</evidence>
<dbReference type="InterPro" id="IPR051534">
    <property type="entry name" value="CBASS_pafABC_assoc_protein"/>
</dbReference>
<dbReference type="Pfam" id="PF25583">
    <property type="entry name" value="WCX"/>
    <property type="match status" value="1"/>
</dbReference>
<evidence type="ECO:0000259" key="3">
    <source>
        <dbReference type="Pfam" id="PF25583"/>
    </source>
</evidence>